<reference evidence="1 2" key="1">
    <citation type="submission" date="2017-08" db="EMBL/GenBank/DDBJ databases">
        <title>Infants hospitalized years apart are colonized by the same room-sourced microbial strains.</title>
        <authorList>
            <person name="Brooks B."/>
            <person name="Olm M.R."/>
            <person name="Firek B.A."/>
            <person name="Baker R."/>
            <person name="Thomas B.C."/>
            <person name="Morowitz M.J."/>
            <person name="Banfield J.F."/>
        </authorList>
    </citation>
    <scope>NUCLEOTIDE SEQUENCE [LARGE SCALE GENOMIC DNA]</scope>
    <source>
        <strain evidence="1">S2_005_003_R2_42</strain>
    </source>
</reference>
<gene>
    <name evidence="1" type="ORF">DI564_06175</name>
</gene>
<accession>A0A2W5MUN1</accession>
<sequence>MPSAAIAGPGGDPFVLPSIPDGVEVAEEPAAYTHYPFAPDARFGGVDHNGGLGLIRGTLLGGAAVAVRSVTLDNGDVVTAGLVTTSGTYNVVLNRQSAGGIGVNWPATGQIYTIHADASGRSYQSVNDLKLFDGRLYVMATRLWTSTDTDVDVIVFDLDGNLITRYAAMGTTAAERGGGLAFYQQTTIPIVTYVIVVGEQTVSGRTQPVFSRASWTSSTTLVRDASVGLKVIDIPNDFCATSARPCSMSVAGVTTTGSPFLSTSPQRIYIGGSIRWDGSDWDFAAMRVTLAGDLSTGFGTGGIRRFAVDADATRTDWLTGIAARRQGGFTDYYDEIFMAGSVSQRCNDGIGIVKLADAGGAVTTFGGNGTGAMVIGGSNGGSGSIPVCIIGAGDDLPSGGIGITGEHLVIAGQRQWRTAGTNELRGDVLFAAVRANGGALADLRSHRAISPYSGVREDSIVYGLSIDSGGRVVVAGNMQIGDGRLAFLSGRFIGDRIFGNDYEAN</sequence>
<proteinExistence type="predicted"/>
<organism evidence="1 2">
    <name type="scientific">Rhodanobacter denitrificans</name>
    <dbReference type="NCBI Taxonomy" id="666685"/>
    <lineage>
        <taxon>Bacteria</taxon>
        <taxon>Pseudomonadati</taxon>
        <taxon>Pseudomonadota</taxon>
        <taxon>Gammaproteobacteria</taxon>
        <taxon>Lysobacterales</taxon>
        <taxon>Rhodanobacteraceae</taxon>
        <taxon>Rhodanobacter</taxon>
    </lineage>
</organism>
<evidence type="ECO:0000313" key="1">
    <source>
        <dbReference type="EMBL" id="PZQ17390.1"/>
    </source>
</evidence>
<protein>
    <recommendedName>
        <fullName evidence="3">Delta-60 repeat domain-containing protein</fullName>
    </recommendedName>
</protein>
<dbReference type="AlphaFoldDB" id="A0A2W5MUN1"/>
<dbReference type="EMBL" id="QFPO01000004">
    <property type="protein sequence ID" value="PZQ17390.1"/>
    <property type="molecule type" value="Genomic_DNA"/>
</dbReference>
<evidence type="ECO:0000313" key="2">
    <source>
        <dbReference type="Proteomes" id="UP000249046"/>
    </source>
</evidence>
<comment type="caution">
    <text evidence="1">The sequence shown here is derived from an EMBL/GenBank/DDBJ whole genome shotgun (WGS) entry which is preliminary data.</text>
</comment>
<evidence type="ECO:0008006" key="3">
    <source>
        <dbReference type="Google" id="ProtNLM"/>
    </source>
</evidence>
<name>A0A2W5MUN1_9GAMM</name>
<dbReference type="Proteomes" id="UP000249046">
    <property type="component" value="Unassembled WGS sequence"/>
</dbReference>